<feature type="binding site" evidence="7">
    <location>
        <position position="39"/>
    </location>
    <ligand>
        <name>ATP</name>
        <dbReference type="ChEBI" id="CHEBI:30616"/>
    </ligand>
</feature>
<evidence type="ECO:0000256" key="5">
    <source>
        <dbReference type="ARBA" id="ARBA00022777"/>
    </source>
</evidence>
<dbReference type="AlphaFoldDB" id="A0A1H6F0C8"/>
<dbReference type="CDD" id="cd14014">
    <property type="entry name" value="STKc_PknB_like"/>
    <property type="match status" value="1"/>
</dbReference>
<dbReference type="InterPro" id="IPR017441">
    <property type="entry name" value="Protein_kinase_ATP_BS"/>
</dbReference>
<dbReference type="PROSITE" id="PS00107">
    <property type="entry name" value="PROTEIN_KINASE_ATP"/>
    <property type="match status" value="1"/>
</dbReference>
<evidence type="ECO:0000313" key="10">
    <source>
        <dbReference type="Proteomes" id="UP000236732"/>
    </source>
</evidence>
<evidence type="ECO:0000256" key="4">
    <source>
        <dbReference type="ARBA" id="ARBA00022741"/>
    </source>
</evidence>
<dbReference type="OrthoDB" id="3679634at2"/>
<evidence type="ECO:0000256" key="6">
    <source>
        <dbReference type="ARBA" id="ARBA00022840"/>
    </source>
</evidence>
<keyword evidence="6 7" id="KW-0067">ATP-binding</keyword>
<dbReference type="PROSITE" id="PS50011">
    <property type="entry name" value="PROTEIN_KINASE_DOM"/>
    <property type="match status" value="1"/>
</dbReference>
<evidence type="ECO:0000313" key="9">
    <source>
        <dbReference type="EMBL" id="SEH03502.1"/>
    </source>
</evidence>
<evidence type="ECO:0000259" key="8">
    <source>
        <dbReference type="PROSITE" id="PS50011"/>
    </source>
</evidence>
<dbReference type="InterPro" id="IPR000719">
    <property type="entry name" value="Prot_kinase_dom"/>
</dbReference>
<dbReference type="GO" id="GO:0004674">
    <property type="term" value="F:protein serine/threonine kinase activity"/>
    <property type="evidence" value="ECO:0007669"/>
    <property type="project" value="UniProtKB-KW"/>
</dbReference>
<dbReference type="Proteomes" id="UP000236732">
    <property type="component" value="Unassembled WGS sequence"/>
</dbReference>
<evidence type="ECO:0000256" key="1">
    <source>
        <dbReference type="ARBA" id="ARBA00012513"/>
    </source>
</evidence>
<keyword evidence="5" id="KW-0418">Kinase</keyword>
<evidence type="ECO:0000256" key="7">
    <source>
        <dbReference type="PROSITE-ProRule" id="PRU10141"/>
    </source>
</evidence>
<evidence type="ECO:0000256" key="3">
    <source>
        <dbReference type="ARBA" id="ARBA00022679"/>
    </source>
</evidence>
<dbReference type="PANTHER" id="PTHR43289:SF6">
    <property type="entry name" value="SERINE_THREONINE-PROTEIN KINASE NEKL-3"/>
    <property type="match status" value="1"/>
</dbReference>
<keyword evidence="4 7" id="KW-0547">Nucleotide-binding</keyword>
<protein>
    <recommendedName>
        <fullName evidence="1">non-specific serine/threonine protein kinase</fullName>
        <ecNumber evidence="1">2.7.11.1</ecNumber>
    </recommendedName>
</protein>
<keyword evidence="3" id="KW-0808">Transferase</keyword>
<dbReference type="SUPFAM" id="SSF56112">
    <property type="entry name" value="Protein kinase-like (PK-like)"/>
    <property type="match status" value="1"/>
</dbReference>
<reference evidence="9 10" key="1">
    <citation type="submission" date="2016-10" db="EMBL/GenBank/DDBJ databases">
        <authorList>
            <person name="de Groot N.N."/>
        </authorList>
    </citation>
    <scope>NUCLEOTIDE SEQUENCE [LARGE SCALE GENOMIC DNA]</scope>
    <source>
        <strain evidence="9 10">CGMCC 4.7037</strain>
    </source>
</reference>
<dbReference type="EC" id="2.7.11.1" evidence="1"/>
<dbReference type="GO" id="GO:0005524">
    <property type="term" value="F:ATP binding"/>
    <property type="evidence" value="ECO:0007669"/>
    <property type="project" value="UniProtKB-UniRule"/>
</dbReference>
<name>A0A1H6F0C8_9ACTN</name>
<dbReference type="InterPro" id="IPR011009">
    <property type="entry name" value="Kinase-like_dom_sf"/>
</dbReference>
<dbReference type="Gene3D" id="1.10.510.10">
    <property type="entry name" value="Transferase(Phosphotransferase) domain 1"/>
    <property type="match status" value="1"/>
</dbReference>
<keyword evidence="10" id="KW-1185">Reference proteome</keyword>
<feature type="domain" description="Protein kinase" evidence="8">
    <location>
        <begin position="10"/>
        <end position="227"/>
    </location>
</feature>
<dbReference type="Gene3D" id="3.30.200.20">
    <property type="entry name" value="Phosphorylase Kinase, domain 1"/>
    <property type="match status" value="1"/>
</dbReference>
<dbReference type="RefSeq" id="WP_103964478.1">
    <property type="nucleotide sequence ID" value="NZ_FNVT01000038.1"/>
</dbReference>
<dbReference type="EMBL" id="FNVT01000038">
    <property type="protein sequence ID" value="SEH03502.1"/>
    <property type="molecule type" value="Genomic_DNA"/>
</dbReference>
<gene>
    <name evidence="9" type="ORF">SAMN05444920_1385</name>
</gene>
<sequence length="227" mass="24446">MSARMVGERYILTAWLGAGTTGHVYSARDQLLHRAVAVKHVQGALIPFALRGARMAAGLTHPGIVKIYTIVEDRGSLWIVMDLLGGPSLAHVFASSGRLPTEFVAKIGVDILGALAHAHEKRIIHGNLKPHNILLHRDHAVLTDFSGNQNPGLEFVPPERLRRGAATERGDLWSVGALLLAAAGTESTLLCPIIDGLMRDEPAERMSAATAIQLLRRWPTTNAMANG</sequence>
<proteinExistence type="predicted"/>
<dbReference type="PANTHER" id="PTHR43289">
    <property type="entry name" value="MITOGEN-ACTIVATED PROTEIN KINASE KINASE KINASE 20-RELATED"/>
    <property type="match status" value="1"/>
</dbReference>
<organism evidence="9 10">
    <name type="scientific">Nonomuraea solani</name>
    <dbReference type="NCBI Taxonomy" id="1144553"/>
    <lineage>
        <taxon>Bacteria</taxon>
        <taxon>Bacillati</taxon>
        <taxon>Actinomycetota</taxon>
        <taxon>Actinomycetes</taxon>
        <taxon>Streptosporangiales</taxon>
        <taxon>Streptosporangiaceae</taxon>
        <taxon>Nonomuraea</taxon>
    </lineage>
</organism>
<dbReference type="Pfam" id="PF00069">
    <property type="entry name" value="Pkinase"/>
    <property type="match status" value="1"/>
</dbReference>
<accession>A0A1H6F0C8</accession>
<keyword evidence="2" id="KW-0723">Serine/threonine-protein kinase</keyword>
<evidence type="ECO:0000256" key="2">
    <source>
        <dbReference type="ARBA" id="ARBA00022527"/>
    </source>
</evidence>